<protein>
    <recommendedName>
        <fullName evidence="3">Methyltransferase</fullName>
    </recommendedName>
</protein>
<accession>A0A9P8IBK0</accession>
<reference evidence="1" key="1">
    <citation type="submission" date="2021-03" db="EMBL/GenBank/DDBJ databases">
        <title>Comparative genomics and phylogenomic investigation of the class Geoglossomycetes provide insights into ecological specialization and systematics.</title>
        <authorList>
            <person name="Melie T."/>
            <person name="Pirro S."/>
            <person name="Miller A.N."/>
            <person name="Quandt A."/>
        </authorList>
    </citation>
    <scope>NUCLEOTIDE SEQUENCE</scope>
    <source>
        <strain evidence="1">CAQ_001_2017</strain>
    </source>
</reference>
<organism evidence="1 2">
    <name type="scientific">Trichoglossum hirsutum</name>
    <dbReference type="NCBI Taxonomy" id="265104"/>
    <lineage>
        <taxon>Eukaryota</taxon>
        <taxon>Fungi</taxon>
        <taxon>Dikarya</taxon>
        <taxon>Ascomycota</taxon>
        <taxon>Pezizomycotina</taxon>
        <taxon>Geoglossomycetes</taxon>
        <taxon>Geoglossales</taxon>
        <taxon>Geoglossaceae</taxon>
        <taxon>Trichoglossum</taxon>
    </lineage>
</organism>
<dbReference type="PANTHER" id="PTHR43591">
    <property type="entry name" value="METHYLTRANSFERASE"/>
    <property type="match status" value="1"/>
</dbReference>
<dbReference type="AlphaFoldDB" id="A0A9P8IBK0"/>
<gene>
    <name evidence="1" type="ORF">GP486_007587</name>
</gene>
<dbReference type="InterPro" id="IPR029063">
    <property type="entry name" value="SAM-dependent_MTases_sf"/>
</dbReference>
<dbReference type="Proteomes" id="UP000750711">
    <property type="component" value="Unassembled WGS sequence"/>
</dbReference>
<name>A0A9P8IBK0_9PEZI</name>
<keyword evidence="2" id="KW-1185">Reference proteome</keyword>
<evidence type="ECO:0000313" key="1">
    <source>
        <dbReference type="EMBL" id="KAH0551063.1"/>
    </source>
</evidence>
<evidence type="ECO:0000313" key="2">
    <source>
        <dbReference type="Proteomes" id="UP000750711"/>
    </source>
</evidence>
<dbReference type="SUPFAM" id="SSF53335">
    <property type="entry name" value="S-adenosyl-L-methionine-dependent methyltransferases"/>
    <property type="match status" value="1"/>
</dbReference>
<dbReference type="GO" id="GO:0008168">
    <property type="term" value="F:methyltransferase activity"/>
    <property type="evidence" value="ECO:0007669"/>
    <property type="project" value="TreeGrafter"/>
</dbReference>
<sequence length="227" mass="27010">MQKENERLDMQYELLKIVYGGRHYFAPLQKPKRILDIGTGTGLWCVEMDDATEEDWLYPHDTFDYIHTRVMLGSFENFHDIIRKAFKYTKPGGWMESQDFMSTVYCDDDTMKSDWPFAEWTRYGDEAAMFLGRPLRIANKFKRWYKEAGFVDVHEEVFKIPLNPWPKDPHYKYIGRVNEMNWLDGIQAFTLGAFHRALGWSQEEIEAYLVNVRRAIQDRSVHGYHKT</sequence>
<dbReference type="Pfam" id="PF13489">
    <property type="entry name" value="Methyltransf_23"/>
    <property type="match status" value="1"/>
</dbReference>
<proteinExistence type="predicted"/>
<comment type="caution">
    <text evidence="1">The sequence shown here is derived from an EMBL/GenBank/DDBJ whole genome shotgun (WGS) entry which is preliminary data.</text>
</comment>
<dbReference type="CDD" id="cd02440">
    <property type="entry name" value="AdoMet_MTases"/>
    <property type="match status" value="1"/>
</dbReference>
<dbReference type="EMBL" id="JAGHQM010002229">
    <property type="protein sequence ID" value="KAH0551063.1"/>
    <property type="molecule type" value="Genomic_DNA"/>
</dbReference>
<dbReference type="PANTHER" id="PTHR43591:SF14">
    <property type="entry name" value="METHYLTRANSFERASE"/>
    <property type="match status" value="1"/>
</dbReference>
<evidence type="ECO:0008006" key="3">
    <source>
        <dbReference type="Google" id="ProtNLM"/>
    </source>
</evidence>
<dbReference type="Gene3D" id="3.40.50.150">
    <property type="entry name" value="Vaccinia Virus protein VP39"/>
    <property type="match status" value="1"/>
</dbReference>